<comment type="caution">
    <text evidence="2">The sequence shown here is derived from an EMBL/GenBank/DDBJ whole genome shotgun (WGS) entry which is preliminary data.</text>
</comment>
<evidence type="ECO:0000313" key="3">
    <source>
        <dbReference type="Proteomes" id="UP001229486"/>
    </source>
</evidence>
<feature type="signal peptide" evidence="1">
    <location>
        <begin position="1"/>
        <end position="18"/>
    </location>
</feature>
<protein>
    <recommendedName>
        <fullName evidence="4">DUF2790 domain-containing protein</fullName>
    </recommendedName>
</protein>
<accession>A0AB73IP00</accession>
<feature type="chain" id="PRO_5044497131" description="DUF2790 domain-containing protein" evidence="1">
    <location>
        <begin position="19"/>
        <end position="111"/>
    </location>
</feature>
<reference evidence="2" key="1">
    <citation type="submission" date="2023-07" db="EMBL/GenBank/DDBJ databases">
        <title>Sorghum-associated microbial communities from plants grown in Nebraska, USA.</title>
        <authorList>
            <person name="Schachtman D."/>
        </authorList>
    </citation>
    <scope>NUCLEOTIDE SEQUENCE</scope>
    <source>
        <strain evidence="2">DS1061</strain>
    </source>
</reference>
<evidence type="ECO:0000313" key="2">
    <source>
        <dbReference type="EMBL" id="MDP9651729.1"/>
    </source>
</evidence>
<evidence type="ECO:0008006" key="4">
    <source>
        <dbReference type="Google" id="ProtNLM"/>
    </source>
</evidence>
<dbReference type="Proteomes" id="UP001229486">
    <property type="component" value="Unassembled WGS sequence"/>
</dbReference>
<dbReference type="RefSeq" id="WP_392396278.1">
    <property type="nucleotide sequence ID" value="NZ_JAURTK010000028.1"/>
</dbReference>
<dbReference type="EMBL" id="JAURTK010000028">
    <property type="protein sequence ID" value="MDP9651729.1"/>
    <property type="molecule type" value="Genomic_DNA"/>
</dbReference>
<evidence type="ECO:0000256" key="1">
    <source>
        <dbReference type="SAM" id="SignalP"/>
    </source>
</evidence>
<proteinExistence type="predicted"/>
<keyword evidence="1" id="KW-0732">Signal</keyword>
<sequence length="111" mass="12471">MIRTTIAIALLFPVLAHAVDLSGIPQNCKAPLAHDMEMANIPYLLELGENAARVTSIQTLGGTPAYEYYPGLYRIDCYITVHWSNGTVDYAHKFSMWQDKYGDLRGSYSQR</sequence>
<gene>
    <name evidence="2" type="ORF">J2793_007204</name>
</gene>
<dbReference type="AlphaFoldDB" id="A0AB73IP00"/>
<name>A0AB73IP00_9BURK</name>
<organism evidence="2 3">
    <name type="scientific">Paraburkholderia caledonica</name>
    <dbReference type="NCBI Taxonomy" id="134536"/>
    <lineage>
        <taxon>Bacteria</taxon>
        <taxon>Pseudomonadati</taxon>
        <taxon>Pseudomonadota</taxon>
        <taxon>Betaproteobacteria</taxon>
        <taxon>Burkholderiales</taxon>
        <taxon>Burkholderiaceae</taxon>
        <taxon>Paraburkholderia</taxon>
    </lineage>
</organism>